<evidence type="ECO:0000256" key="4">
    <source>
        <dbReference type="RuleBase" id="RU000535"/>
    </source>
</evidence>
<protein>
    <recommendedName>
        <fullName evidence="3">Co-chaperonin GroES</fullName>
    </recommendedName>
    <alternativeName>
        <fullName evidence="3">10 kDa chaperonin</fullName>
    </alternativeName>
    <alternativeName>
        <fullName evidence="3">Chaperonin-10</fullName>
        <shortName evidence="3">Cpn10</shortName>
    </alternativeName>
</protein>
<evidence type="ECO:0000313" key="6">
    <source>
        <dbReference type="Proteomes" id="UP000306791"/>
    </source>
</evidence>
<keyword evidence="6" id="KW-1185">Reference proteome</keyword>
<dbReference type="InterPro" id="IPR037124">
    <property type="entry name" value="Chaperonin_GroES_sf"/>
</dbReference>
<dbReference type="InterPro" id="IPR018369">
    <property type="entry name" value="Chaprnonin_Cpn10_CS"/>
</dbReference>
<dbReference type="PROSITE" id="PS00681">
    <property type="entry name" value="CHAPERONINS_CPN10"/>
    <property type="match status" value="1"/>
</dbReference>
<sequence>MSIKPLYDRVVVKRLAAETTTSGGIVIPDKAAEKPTQGKVIAVGNGAQLANGELRPLAVKVGDRVLFGQYAGTEIKHDGETYLIVKESDIFAVLEDVEEQKQDKEKAA</sequence>
<reference evidence="5 6" key="1">
    <citation type="submission" date="2019-05" db="EMBL/GenBank/DDBJ databases">
        <title>Microbulbifer harenosus sp. nov., an alginate-degrading bacterium isolated from coastal sand.</title>
        <authorList>
            <person name="Huang H."/>
            <person name="Mo K."/>
            <person name="Bao S."/>
        </authorList>
    </citation>
    <scope>NUCLEOTIDE SEQUENCE [LARGE SCALE GENOMIC DNA]</scope>
    <source>
        <strain evidence="5 6">HB161719</strain>
    </source>
</reference>
<accession>A0ABY2ULB3</accession>
<evidence type="ECO:0000256" key="3">
    <source>
        <dbReference type="HAMAP-Rule" id="MF_00580"/>
    </source>
</evidence>
<proteinExistence type="inferred from homology"/>
<name>A0ABY2ULB3_9GAMM</name>
<dbReference type="NCBIfam" id="NF001527">
    <property type="entry name" value="PRK00364.1-2"/>
    <property type="match status" value="1"/>
</dbReference>
<dbReference type="SUPFAM" id="SSF50129">
    <property type="entry name" value="GroES-like"/>
    <property type="match status" value="1"/>
</dbReference>
<evidence type="ECO:0000313" key="5">
    <source>
        <dbReference type="EMBL" id="TLM78992.1"/>
    </source>
</evidence>
<dbReference type="InterPro" id="IPR011032">
    <property type="entry name" value="GroES-like_sf"/>
</dbReference>
<evidence type="ECO:0000256" key="2">
    <source>
        <dbReference type="ARBA" id="ARBA00023186"/>
    </source>
</evidence>
<dbReference type="Proteomes" id="UP000306791">
    <property type="component" value="Unassembled WGS sequence"/>
</dbReference>
<dbReference type="HAMAP" id="MF_00580">
    <property type="entry name" value="CH10"/>
    <property type="match status" value="1"/>
</dbReference>
<comment type="similarity">
    <text evidence="1 3 4">Belongs to the GroES chaperonin family.</text>
</comment>
<comment type="subunit">
    <text evidence="3">Heptamer of 7 subunits arranged in a ring. Interacts with the chaperonin GroEL.</text>
</comment>
<comment type="caution">
    <text evidence="5">The sequence shown here is derived from an EMBL/GenBank/DDBJ whole genome shotgun (WGS) entry which is preliminary data.</text>
</comment>
<keyword evidence="3" id="KW-0963">Cytoplasm</keyword>
<dbReference type="PRINTS" id="PR00297">
    <property type="entry name" value="CHAPERONIN10"/>
</dbReference>
<dbReference type="InterPro" id="IPR020818">
    <property type="entry name" value="Chaperonin_GroES"/>
</dbReference>
<comment type="subcellular location">
    <subcellularLocation>
        <location evidence="3">Cytoplasm</location>
    </subcellularLocation>
</comment>
<dbReference type="CDD" id="cd00320">
    <property type="entry name" value="cpn10"/>
    <property type="match status" value="1"/>
</dbReference>
<organism evidence="5 6">
    <name type="scientific">Microbulbifer harenosus</name>
    <dbReference type="NCBI Taxonomy" id="2576840"/>
    <lineage>
        <taxon>Bacteria</taxon>
        <taxon>Pseudomonadati</taxon>
        <taxon>Pseudomonadota</taxon>
        <taxon>Gammaproteobacteria</taxon>
        <taxon>Cellvibrionales</taxon>
        <taxon>Microbulbiferaceae</taxon>
        <taxon>Microbulbifer</taxon>
    </lineage>
</organism>
<gene>
    <name evidence="3" type="primary">groES</name>
    <name evidence="3" type="synonym">groS</name>
    <name evidence="5" type="ORF">FDY93_02450</name>
</gene>
<dbReference type="Gene3D" id="2.30.33.40">
    <property type="entry name" value="GroES chaperonin"/>
    <property type="match status" value="1"/>
</dbReference>
<dbReference type="PANTHER" id="PTHR10772">
    <property type="entry name" value="10 KDA HEAT SHOCK PROTEIN"/>
    <property type="match status" value="1"/>
</dbReference>
<keyword evidence="2 3" id="KW-0143">Chaperone</keyword>
<dbReference type="NCBIfam" id="NF001534">
    <property type="entry name" value="PRK00364.2-5"/>
    <property type="match status" value="1"/>
</dbReference>
<dbReference type="NCBIfam" id="NF001531">
    <property type="entry name" value="PRK00364.2-2"/>
    <property type="match status" value="1"/>
</dbReference>
<dbReference type="RefSeq" id="WP_138234169.1">
    <property type="nucleotide sequence ID" value="NZ_CP185860.1"/>
</dbReference>
<dbReference type="EMBL" id="VANI01000004">
    <property type="protein sequence ID" value="TLM78992.1"/>
    <property type="molecule type" value="Genomic_DNA"/>
</dbReference>
<dbReference type="SMART" id="SM00883">
    <property type="entry name" value="Cpn10"/>
    <property type="match status" value="1"/>
</dbReference>
<evidence type="ECO:0000256" key="1">
    <source>
        <dbReference type="ARBA" id="ARBA00006975"/>
    </source>
</evidence>
<dbReference type="Pfam" id="PF00166">
    <property type="entry name" value="Cpn10"/>
    <property type="match status" value="1"/>
</dbReference>
<comment type="function">
    <text evidence="3 4">Together with the chaperonin GroEL, plays an essential role in assisting protein folding. The GroEL-GroES system forms a nano-cage that allows encapsulation of the non-native substrate proteins and provides a physical environment optimized to promote and accelerate protein folding. GroES binds to the apical surface of the GroEL ring, thereby capping the opening of the GroEL channel.</text>
</comment>
<dbReference type="NCBIfam" id="NF001533">
    <property type="entry name" value="PRK00364.2-4"/>
    <property type="match status" value="1"/>
</dbReference>
<dbReference type="PANTHER" id="PTHR10772:SF58">
    <property type="entry name" value="CO-CHAPERONIN GROES"/>
    <property type="match status" value="1"/>
</dbReference>